<dbReference type="PANTHER" id="PTHR42815:SF2">
    <property type="entry name" value="FAD-BINDING, PUTATIVE (AFU_ORTHOLOGUE AFUA_6G07600)-RELATED"/>
    <property type="match status" value="1"/>
</dbReference>
<accession>A0A3B0SSF2</accession>
<proteinExistence type="predicted"/>
<protein>
    <recommendedName>
        <fullName evidence="1">Pyridoxamine 5'-phosphate oxidase N-terminal domain-containing protein</fullName>
    </recommendedName>
</protein>
<evidence type="ECO:0000313" key="2">
    <source>
        <dbReference type="EMBL" id="VAW03987.1"/>
    </source>
</evidence>
<dbReference type="Gene3D" id="2.30.110.10">
    <property type="entry name" value="Electron Transport, Fmn-binding Protein, Chain A"/>
    <property type="match status" value="1"/>
</dbReference>
<dbReference type="EMBL" id="UOEH01000420">
    <property type="protein sequence ID" value="VAW03987.1"/>
    <property type="molecule type" value="Genomic_DNA"/>
</dbReference>
<dbReference type="InterPro" id="IPR012349">
    <property type="entry name" value="Split_barrel_FMN-bd"/>
</dbReference>
<evidence type="ECO:0000259" key="1">
    <source>
        <dbReference type="Pfam" id="PF01243"/>
    </source>
</evidence>
<dbReference type="Pfam" id="PF01243">
    <property type="entry name" value="PNPOx_N"/>
    <property type="match status" value="1"/>
</dbReference>
<sequence>MPEFKDIIHTREALRAILPEPFDLVTRKTLDHLDKHCGVFINRAPFMIMASADAAGNIDVSPRGDPQGSVKIIDDKTLAIPDRLGNRRADTMENILQNPKVGLIFLIPGKTETLRISGSAIIVRDEDLRNSMAVKGRSPELAIVVNVEEAFFHCSKCMLRSKLWQPEHWPSLEGLPRLAETMVDAGKLDLSEEDMHQIVLADERDRLY</sequence>
<name>A0A3B0SSF2_9ZZZZ</name>
<dbReference type="SUPFAM" id="SSF50475">
    <property type="entry name" value="FMN-binding split barrel"/>
    <property type="match status" value="1"/>
</dbReference>
<organism evidence="2">
    <name type="scientific">hydrothermal vent metagenome</name>
    <dbReference type="NCBI Taxonomy" id="652676"/>
    <lineage>
        <taxon>unclassified sequences</taxon>
        <taxon>metagenomes</taxon>
        <taxon>ecological metagenomes</taxon>
    </lineage>
</organism>
<feature type="domain" description="Pyridoxamine 5'-phosphate oxidase N-terminal" evidence="1">
    <location>
        <begin position="35"/>
        <end position="154"/>
    </location>
</feature>
<gene>
    <name evidence="2" type="ORF">MNBD_ALPHA05-1137</name>
</gene>
<dbReference type="AlphaFoldDB" id="A0A3B0SSF2"/>
<dbReference type="InterPro" id="IPR011576">
    <property type="entry name" value="Pyridox_Oxase_N"/>
</dbReference>
<reference evidence="2" key="1">
    <citation type="submission" date="2018-06" db="EMBL/GenBank/DDBJ databases">
        <authorList>
            <person name="Zhirakovskaya E."/>
        </authorList>
    </citation>
    <scope>NUCLEOTIDE SEQUENCE</scope>
</reference>
<dbReference type="NCBIfam" id="TIGR04025">
    <property type="entry name" value="PPOX_FMN_DR2398"/>
    <property type="match status" value="1"/>
</dbReference>
<dbReference type="InterPro" id="IPR024029">
    <property type="entry name" value="Pyridox_Oxase_FMN-dep"/>
</dbReference>
<dbReference type="PANTHER" id="PTHR42815">
    <property type="entry name" value="FAD-BINDING, PUTATIVE (AFU_ORTHOLOGUE AFUA_6G07600)-RELATED"/>
    <property type="match status" value="1"/>
</dbReference>